<dbReference type="EMBL" id="CP022437">
    <property type="protein sequence ID" value="ASN06076.1"/>
    <property type="molecule type" value="Genomic_DNA"/>
</dbReference>
<dbReference type="AlphaFoldDB" id="A0A221MEH1"/>
<sequence>MTDLNPKGIVSGGVASRAGKALGPLGVGLSYYTNYNDTQAEGLIGGEAHARASVDTMIDMVVSGTGLGIAANWALSIDFGKSDKSIMDRAKGAFHKLTGWFS</sequence>
<protein>
    <submittedName>
        <fullName evidence="1">Uncharacterized protein</fullName>
    </submittedName>
</protein>
<keyword evidence="2" id="KW-1185">Reference proteome</keyword>
<name>A0A221MEH1_9BACI</name>
<reference evidence="1 2" key="1">
    <citation type="journal article" date="2003" name="Int. J. Syst. Evol. Microbiol.">
        <title>Virgibacillus carmonensis sp. nov., Virgibacillus necropolis sp. nov. and Virgibacillus picturae sp. nov., three novel species isolated from deteriorated mural paintings, transfer of the species of the genus salibacillus to Virgibacillus, as Virgibacillus marismortui comb. nov. and Virgibacillus salexigens comb. nov., and emended description of the genus Virgibacillus.</title>
        <authorList>
            <person name="Heyrman J."/>
            <person name="Logan N.A."/>
            <person name="Busse H.J."/>
            <person name="Balcaen A."/>
            <person name="Lebbe L."/>
            <person name="Rodriguez-Diaz M."/>
            <person name="Swings J."/>
            <person name="De Vos P."/>
        </authorList>
    </citation>
    <scope>NUCLEOTIDE SEQUENCE [LARGE SCALE GENOMIC DNA]</scope>
    <source>
        <strain evidence="1 2">LMG 19488</strain>
    </source>
</reference>
<accession>A0A221MEH1</accession>
<evidence type="ECO:0000313" key="2">
    <source>
        <dbReference type="Proteomes" id="UP000204391"/>
    </source>
</evidence>
<gene>
    <name evidence="1" type="ORF">CFK40_14135</name>
</gene>
<dbReference type="KEGG" id="vne:CFK40_14135"/>
<organism evidence="1 2">
    <name type="scientific">Virgibacillus necropolis</name>
    <dbReference type="NCBI Taxonomy" id="163877"/>
    <lineage>
        <taxon>Bacteria</taxon>
        <taxon>Bacillati</taxon>
        <taxon>Bacillota</taxon>
        <taxon>Bacilli</taxon>
        <taxon>Bacillales</taxon>
        <taxon>Bacillaceae</taxon>
        <taxon>Virgibacillus</taxon>
    </lineage>
</organism>
<dbReference type="Proteomes" id="UP000204391">
    <property type="component" value="Chromosome"/>
</dbReference>
<evidence type="ECO:0000313" key="1">
    <source>
        <dbReference type="EMBL" id="ASN06076.1"/>
    </source>
</evidence>
<proteinExistence type="predicted"/>